<sequence length="291" mass="31927">MILKDSEMDAANAIAVARKASTSGPPTRERLPSYSDSVDPPLTPELSCGSSATSSTVSSPGSEVVLHPDHGVYLSDAYAALARERQPISRKPSQQDTRAFGPVVYNFNNVSYHSMVLQLADDPEPHYHISVHLNCFIPSSYITVLRKGGSEEGEVLGSFEMGISQKKPTITINGVEKFMSTILVKSGTKSDRAVWQWRWHNDQDLHLSWHCDSPVKYCYLHSQAGTPNATLLASFTTIPLAPRADGKPAPPPSLKLFPDGHRLVDHIIISALIIERQRLMPTPKSQKSLFG</sequence>
<evidence type="ECO:0000256" key="1">
    <source>
        <dbReference type="SAM" id="MobiDB-lite"/>
    </source>
</evidence>
<evidence type="ECO:0000259" key="2">
    <source>
        <dbReference type="Pfam" id="PF20236"/>
    </source>
</evidence>
<dbReference type="InterPro" id="IPR046528">
    <property type="entry name" value="DUF6593"/>
</dbReference>
<dbReference type="Pfam" id="PF20236">
    <property type="entry name" value="DUF6593"/>
    <property type="match status" value="1"/>
</dbReference>
<dbReference type="Proteomes" id="UP000250043">
    <property type="component" value="Unassembled WGS sequence"/>
</dbReference>
<feature type="compositionally biased region" description="Low complexity" evidence="1">
    <location>
        <begin position="47"/>
        <end position="62"/>
    </location>
</feature>
<protein>
    <recommendedName>
        <fullName evidence="2">DUF6593 domain-containing protein</fullName>
    </recommendedName>
</protein>
<keyword evidence="4" id="KW-1185">Reference proteome</keyword>
<gene>
    <name evidence="3" type="ORF">OBBRIDRAFT_838924</name>
</gene>
<accession>A0A8E2ARQ7</accession>
<feature type="domain" description="DUF6593" evidence="2">
    <location>
        <begin position="119"/>
        <end position="278"/>
    </location>
</feature>
<dbReference type="EMBL" id="KV722581">
    <property type="protein sequence ID" value="OCH85477.1"/>
    <property type="molecule type" value="Genomic_DNA"/>
</dbReference>
<evidence type="ECO:0000313" key="4">
    <source>
        <dbReference type="Proteomes" id="UP000250043"/>
    </source>
</evidence>
<proteinExistence type="predicted"/>
<feature type="region of interest" description="Disordered" evidence="1">
    <location>
        <begin position="16"/>
        <end position="63"/>
    </location>
</feature>
<name>A0A8E2ARQ7_9APHY</name>
<organism evidence="3 4">
    <name type="scientific">Obba rivulosa</name>
    <dbReference type="NCBI Taxonomy" id="1052685"/>
    <lineage>
        <taxon>Eukaryota</taxon>
        <taxon>Fungi</taxon>
        <taxon>Dikarya</taxon>
        <taxon>Basidiomycota</taxon>
        <taxon>Agaricomycotina</taxon>
        <taxon>Agaricomycetes</taxon>
        <taxon>Polyporales</taxon>
        <taxon>Gelatoporiaceae</taxon>
        <taxon>Obba</taxon>
    </lineage>
</organism>
<dbReference type="OrthoDB" id="3174721at2759"/>
<dbReference type="AlphaFoldDB" id="A0A8E2ARQ7"/>
<reference evidence="3 4" key="1">
    <citation type="submission" date="2016-07" db="EMBL/GenBank/DDBJ databases">
        <title>Draft genome of the white-rot fungus Obba rivulosa 3A-2.</title>
        <authorList>
            <consortium name="DOE Joint Genome Institute"/>
            <person name="Miettinen O."/>
            <person name="Riley R."/>
            <person name="Acob R."/>
            <person name="Barry K."/>
            <person name="Cullen D."/>
            <person name="De Vries R."/>
            <person name="Hainaut M."/>
            <person name="Hatakka A."/>
            <person name="Henrissat B."/>
            <person name="Hilden K."/>
            <person name="Kuo R."/>
            <person name="Labutti K."/>
            <person name="Lipzen A."/>
            <person name="Makela M.R."/>
            <person name="Sandor L."/>
            <person name="Spatafora J.W."/>
            <person name="Grigoriev I.V."/>
            <person name="Hibbett D.S."/>
        </authorList>
    </citation>
    <scope>NUCLEOTIDE SEQUENCE [LARGE SCALE GENOMIC DNA]</scope>
    <source>
        <strain evidence="3 4">3A-2</strain>
    </source>
</reference>
<evidence type="ECO:0000313" key="3">
    <source>
        <dbReference type="EMBL" id="OCH85477.1"/>
    </source>
</evidence>